<evidence type="ECO:0000256" key="1">
    <source>
        <dbReference type="SAM" id="MobiDB-lite"/>
    </source>
</evidence>
<dbReference type="PROSITE" id="PS51257">
    <property type="entry name" value="PROKAR_LIPOPROTEIN"/>
    <property type="match status" value="1"/>
</dbReference>
<organism evidence="2 3">
    <name type="scientific">Portunus trituberculatus</name>
    <name type="common">Swimming crab</name>
    <name type="synonym">Neptunus trituberculatus</name>
    <dbReference type="NCBI Taxonomy" id="210409"/>
    <lineage>
        <taxon>Eukaryota</taxon>
        <taxon>Metazoa</taxon>
        <taxon>Ecdysozoa</taxon>
        <taxon>Arthropoda</taxon>
        <taxon>Crustacea</taxon>
        <taxon>Multicrustacea</taxon>
        <taxon>Malacostraca</taxon>
        <taxon>Eumalacostraca</taxon>
        <taxon>Eucarida</taxon>
        <taxon>Decapoda</taxon>
        <taxon>Pleocyemata</taxon>
        <taxon>Brachyura</taxon>
        <taxon>Eubrachyura</taxon>
        <taxon>Portunoidea</taxon>
        <taxon>Portunidae</taxon>
        <taxon>Portuninae</taxon>
        <taxon>Portunus</taxon>
    </lineage>
</organism>
<gene>
    <name evidence="2" type="ORF">E2C01_091014</name>
</gene>
<sequence>MFAHKSPPVSFTSVLFSLCPAAPPPLSFLSVSCPSSSSSSSFSSSSSSFPPRPLSSHQPATLTANLYVVRLLILESTKGKLEKMEGEWTDGSICRLSTFIPTTITSTVTTITTTGHHPHHHHHQYHRPCHHRRHRCSHRRPRQVSTVCDAVTKNYRTKYCEFSDRNSPGERDGMARSSGNIT</sequence>
<name>A0A5B7JRW1_PORTR</name>
<evidence type="ECO:0000313" key="3">
    <source>
        <dbReference type="Proteomes" id="UP000324222"/>
    </source>
</evidence>
<dbReference type="Proteomes" id="UP000324222">
    <property type="component" value="Unassembled WGS sequence"/>
</dbReference>
<dbReference type="EMBL" id="VSRR010103510">
    <property type="protein sequence ID" value="MPC95788.1"/>
    <property type="molecule type" value="Genomic_DNA"/>
</dbReference>
<feature type="compositionally biased region" description="Basic and acidic residues" evidence="1">
    <location>
        <begin position="162"/>
        <end position="174"/>
    </location>
</feature>
<dbReference type="AlphaFoldDB" id="A0A5B7JRW1"/>
<keyword evidence="3" id="KW-1185">Reference proteome</keyword>
<comment type="caution">
    <text evidence="2">The sequence shown here is derived from an EMBL/GenBank/DDBJ whole genome shotgun (WGS) entry which is preliminary data.</text>
</comment>
<accession>A0A5B7JRW1</accession>
<proteinExistence type="predicted"/>
<evidence type="ECO:0000313" key="2">
    <source>
        <dbReference type="EMBL" id="MPC95788.1"/>
    </source>
</evidence>
<reference evidence="2 3" key="1">
    <citation type="submission" date="2019-05" db="EMBL/GenBank/DDBJ databases">
        <title>Another draft genome of Portunus trituberculatus and its Hox gene families provides insights of decapod evolution.</title>
        <authorList>
            <person name="Jeong J.-H."/>
            <person name="Song I."/>
            <person name="Kim S."/>
            <person name="Choi T."/>
            <person name="Kim D."/>
            <person name="Ryu S."/>
            <person name="Kim W."/>
        </authorList>
    </citation>
    <scope>NUCLEOTIDE SEQUENCE [LARGE SCALE GENOMIC DNA]</scope>
    <source>
        <tissue evidence="2">Muscle</tissue>
    </source>
</reference>
<protein>
    <submittedName>
        <fullName evidence="2">Uncharacterized protein</fullName>
    </submittedName>
</protein>
<feature type="region of interest" description="Disordered" evidence="1">
    <location>
        <begin position="162"/>
        <end position="182"/>
    </location>
</feature>